<feature type="transmembrane region" description="Helical" evidence="9">
    <location>
        <begin position="29"/>
        <end position="50"/>
    </location>
</feature>
<evidence type="ECO:0000256" key="7">
    <source>
        <dbReference type="ARBA" id="ARBA00022989"/>
    </source>
</evidence>
<evidence type="ECO:0000313" key="12">
    <source>
        <dbReference type="Proteomes" id="UP000199608"/>
    </source>
</evidence>
<evidence type="ECO:0000256" key="1">
    <source>
        <dbReference type="ARBA" id="ARBA00004651"/>
    </source>
</evidence>
<comment type="subcellular location">
    <subcellularLocation>
        <location evidence="1">Cell membrane</location>
        <topology evidence="1">Multi-pass membrane protein</topology>
    </subcellularLocation>
</comment>
<keyword evidence="7 9" id="KW-1133">Transmembrane helix</keyword>
<organism evidence="11 12">
    <name type="scientific">Desulfobacula phenolica</name>
    <dbReference type="NCBI Taxonomy" id="90732"/>
    <lineage>
        <taxon>Bacteria</taxon>
        <taxon>Pseudomonadati</taxon>
        <taxon>Thermodesulfobacteriota</taxon>
        <taxon>Desulfobacteria</taxon>
        <taxon>Desulfobacterales</taxon>
        <taxon>Desulfobacteraceae</taxon>
        <taxon>Desulfobacula</taxon>
    </lineage>
</organism>
<feature type="transmembrane region" description="Helical" evidence="9">
    <location>
        <begin position="178"/>
        <end position="198"/>
    </location>
</feature>
<dbReference type="GO" id="GO:0006935">
    <property type="term" value="P:chemotaxis"/>
    <property type="evidence" value="ECO:0007669"/>
    <property type="project" value="InterPro"/>
</dbReference>
<dbReference type="AlphaFoldDB" id="A0A1H2EU31"/>
<reference evidence="12" key="1">
    <citation type="submission" date="2016-10" db="EMBL/GenBank/DDBJ databases">
        <authorList>
            <person name="Varghese N."/>
            <person name="Submissions S."/>
        </authorList>
    </citation>
    <scope>NUCLEOTIDE SEQUENCE [LARGE SCALE GENOMIC DNA]</scope>
    <source>
        <strain evidence="12">DSM 3384</strain>
    </source>
</reference>
<dbReference type="PANTHER" id="PTHR30433">
    <property type="entry name" value="CHEMOTAXIS PROTEIN MOTA"/>
    <property type="match status" value="1"/>
</dbReference>
<sequence>MDMASFTGIVSGLSLIISAIYIGGDLHNFVNIQGLMIVFGGTIATTLITFQFKDVMAAFKAAYFVFSKDKEDPNEAVETMIKLSHISRRQGLLELGKIQTDSLFLKKACGLLADGSSEEVIRAALTTEIKSLQLRHFIVQDVFKKMGLYAPAFGMLGTLIGLVQMLSRLQDPSKIGPAMAVALLTTFYGSLLSTLFFLPIAGKLRSRTVIEIINLEIKLEGSISIIKNNNPIIIYEKLSSFISSRLRKPIKKANLKQKNET</sequence>
<proteinExistence type="inferred from homology"/>
<evidence type="ECO:0000256" key="2">
    <source>
        <dbReference type="ARBA" id="ARBA00008038"/>
    </source>
</evidence>
<keyword evidence="4" id="KW-1003">Cell membrane</keyword>
<dbReference type="InterPro" id="IPR002898">
    <property type="entry name" value="MotA_ExbB_proton_chnl"/>
</dbReference>
<dbReference type="Pfam" id="PF01618">
    <property type="entry name" value="MotA_ExbB"/>
    <property type="match status" value="1"/>
</dbReference>
<dbReference type="PROSITE" id="PS01307">
    <property type="entry name" value="MOTA"/>
    <property type="match status" value="1"/>
</dbReference>
<dbReference type="GO" id="GO:0071978">
    <property type="term" value="P:bacterial-type flagellum-dependent swarming motility"/>
    <property type="evidence" value="ECO:0007669"/>
    <property type="project" value="InterPro"/>
</dbReference>
<evidence type="ECO:0000256" key="4">
    <source>
        <dbReference type="ARBA" id="ARBA00022475"/>
    </source>
</evidence>
<feature type="domain" description="MotA/TolQ/ExbB proton channel" evidence="10">
    <location>
        <begin position="101"/>
        <end position="213"/>
    </location>
</feature>
<keyword evidence="8 9" id="KW-0472">Membrane</keyword>
<keyword evidence="3" id="KW-0813">Transport</keyword>
<evidence type="ECO:0000256" key="9">
    <source>
        <dbReference type="SAM" id="Phobius"/>
    </source>
</evidence>
<feature type="transmembrane region" description="Helical" evidence="9">
    <location>
        <begin position="146"/>
        <end position="166"/>
    </location>
</feature>
<dbReference type="InterPro" id="IPR047055">
    <property type="entry name" value="MotA-like"/>
</dbReference>
<dbReference type="InterPro" id="IPR000540">
    <property type="entry name" value="Flag_MotA_CS"/>
</dbReference>
<gene>
    <name evidence="11" type="ORF">SAMN04487931_103356</name>
</gene>
<evidence type="ECO:0000259" key="10">
    <source>
        <dbReference type="Pfam" id="PF01618"/>
    </source>
</evidence>
<evidence type="ECO:0000256" key="3">
    <source>
        <dbReference type="ARBA" id="ARBA00022448"/>
    </source>
</evidence>
<evidence type="ECO:0000256" key="5">
    <source>
        <dbReference type="ARBA" id="ARBA00022692"/>
    </source>
</evidence>
<evidence type="ECO:0000313" key="11">
    <source>
        <dbReference type="EMBL" id="SDT98617.1"/>
    </source>
</evidence>
<comment type="similarity">
    <text evidence="2">Belongs to the MotA family.</text>
</comment>
<dbReference type="RefSeq" id="WP_092231919.1">
    <property type="nucleotide sequence ID" value="NZ_FNLL01000003.1"/>
</dbReference>
<protein>
    <submittedName>
        <fullName evidence="11">Chemotaxis protein MotA</fullName>
    </submittedName>
</protein>
<keyword evidence="6" id="KW-0283">Flagellar rotation</keyword>
<dbReference type="Proteomes" id="UP000199608">
    <property type="component" value="Unassembled WGS sequence"/>
</dbReference>
<accession>A0A1H2EU31</accession>
<keyword evidence="12" id="KW-1185">Reference proteome</keyword>
<dbReference type="PANTHER" id="PTHR30433:SF2">
    <property type="entry name" value="MOTILITY PROTEIN A"/>
    <property type="match status" value="1"/>
</dbReference>
<dbReference type="EMBL" id="FNLL01000003">
    <property type="protein sequence ID" value="SDT98617.1"/>
    <property type="molecule type" value="Genomic_DNA"/>
</dbReference>
<name>A0A1H2EU31_9BACT</name>
<keyword evidence="5 9" id="KW-0812">Transmembrane</keyword>
<dbReference type="GO" id="GO:0005886">
    <property type="term" value="C:plasma membrane"/>
    <property type="evidence" value="ECO:0007669"/>
    <property type="project" value="UniProtKB-SubCell"/>
</dbReference>
<evidence type="ECO:0000256" key="6">
    <source>
        <dbReference type="ARBA" id="ARBA00022779"/>
    </source>
</evidence>
<evidence type="ECO:0000256" key="8">
    <source>
        <dbReference type="ARBA" id="ARBA00023136"/>
    </source>
</evidence>